<dbReference type="PANTHER" id="PTHR48100">
    <property type="entry name" value="BROAD-SPECIFICITY PHOSPHATASE YOR283W-RELATED"/>
    <property type="match status" value="1"/>
</dbReference>
<evidence type="ECO:0000256" key="1">
    <source>
        <dbReference type="PIRSR" id="PIRSR613078-2"/>
    </source>
</evidence>
<evidence type="ECO:0000313" key="2">
    <source>
        <dbReference type="EMBL" id="GAP63495.1"/>
    </source>
</evidence>
<reference evidence="3" key="2">
    <citation type="submission" date="2015-08" db="EMBL/GenBank/DDBJ databases">
        <title>Draft Genome Sequence of a Heterotrophic Facultative Anaerobic Bacterium Ardenticatena maritima Strain 110S.</title>
        <authorList>
            <person name="Kawaichi S."/>
            <person name="Yoshida T."/>
            <person name="Sako Y."/>
            <person name="Nakamura R."/>
        </authorList>
    </citation>
    <scope>NUCLEOTIDE SEQUENCE [LARGE SCALE GENOMIC DNA]</scope>
    <source>
        <strain evidence="3">110S</strain>
    </source>
</reference>
<dbReference type="SUPFAM" id="SSF53254">
    <property type="entry name" value="Phosphoglycerate mutase-like"/>
    <property type="match status" value="1"/>
</dbReference>
<evidence type="ECO:0000313" key="3">
    <source>
        <dbReference type="Proteomes" id="UP000037784"/>
    </source>
</evidence>
<dbReference type="OrthoDB" id="9782128at2"/>
<sequence>MYMYLVRHGQSYVNLKEWEHGNSDEPLTELGRRQAEALARWLPTQAPHIDALYASTMKRARETAEPLARAYGLPIRFDDRLREIGNNRLDHTPWPEHALPREYADFWSSARPFSPTMKATADAESYMHFRTRVGMFIEEAVERHAGETIVIVAHGGVFDAVFDHVFNIGPWRHCEVWVHNTAVSKFEHVDHPYRERWRLHFHNSIEHLRGLDE</sequence>
<dbReference type="PANTHER" id="PTHR48100:SF1">
    <property type="entry name" value="HISTIDINE PHOSPHATASE FAMILY PROTEIN-RELATED"/>
    <property type="match status" value="1"/>
</dbReference>
<dbReference type="InterPro" id="IPR050275">
    <property type="entry name" value="PGM_Phosphatase"/>
</dbReference>
<feature type="binding site" evidence="1">
    <location>
        <position position="59"/>
    </location>
    <ligand>
        <name>substrate</name>
    </ligand>
</feature>
<keyword evidence="3" id="KW-1185">Reference proteome</keyword>
<name>A0A0M8K7R6_9CHLR</name>
<comment type="caution">
    <text evidence="2">The sequence shown here is derived from an EMBL/GenBank/DDBJ whole genome shotgun (WGS) entry which is preliminary data.</text>
</comment>
<dbReference type="Gene3D" id="3.40.50.1240">
    <property type="entry name" value="Phosphoglycerate mutase-like"/>
    <property type="match status" value="1"/>
</dbReference>
<dbReference type="GO" id="GO:0005737">
    <property type="term" value="C:cytoplasm"/>
    <property type="evidence" value="ECO:0007669"/>
    <property type="project" value="TreeGrafter"/>
</dbReference>
<dbReference type="Pfam" id="PF00300">
    <property type="entry name" value="His_Phos_1"/>
    <property type="match status" value="1"/>
</dbReference>
<accession>A0A0M8K7R6</accession>
<keyword evidence="2" id="KW-0413">Isomerase</keyword>
<dbReference type="SMART" id="SM00855">
    <property type="entry name" value="PGAM"/>
    <property type="match status" value="1"/>
</dbReference>
<dbReference type="InParanoid" id="A0A0M8K7R6"/>
<dbReference type="EC" id="5.4.2.12" evidence="2"/>
<organism evidence="2 3">
    <name type="scientific">Ardenticatena maritima</name>
    <dbReference type="NCBI Taxonomy" id="872965"/>
    <lineage>
        <taxon>Bacteria</taxon>
        <taxon>Bacillati</taxon>
        <taxon>Chloroflexota</taxon>
        <taxon>Ardenticatenia</taxon>
        <taxon>Ardenticatenales</taxon>
        <taxon>Ardenticatenaceae</taxon>
        <taxon>Ardenticatena</taxon>
    </lineage>
</organism>
<dbReference type="Proteomes" id="UP000037784">
    <property type="component" value="Unassembled WGS sequence"/>
</dbReference>
<protein>
    <submittedName>
        <fullName evidence="2">Probable phosphoglycerate mutase</fullName>
        <ecNumber evidence="2">5.4.2.12</ecNumber>
    </submittedName>
</protein>
<dbReference type="EMBL" id="BBZA01000154">
    <property type="protein sequence ID" value="GAP63495.1"/>
    <property type="molecule type" value="Genomic_DNA"/>
</dbReference>
<dbReference type="RefSeq" id="WP_054493323.1">
    <property type="nucleotide sequence ID" value="NZ_BBZA01000154.1"/>
</dbReference>
<proteinExistence type="predicted"/>
<feature type="binding site" evidence="1">
    <location>
        <begin position="7"/>
        <end position="14"/>
    </location>
    <ligand>
        <name>substrate</name>
    </ligand>
</feature>
<gene>
    <name evidence="2" type="primary">gpmB</name>
    <name evidence="2" type="ORF">ARMA_1918</name>
</gene>
<dbReference type="InterPro" id="IPR029033">
    <property type="entry name" value="His_PPase_superfam"/>
</dbReference>
<dbReference type="CDD" id="cd07067">
    <property type="entry name" value="HP_PGM_like"/>
    <property type="match status" value="1"/>
</dbReference>
<dbReference type="GO" id="GO:0016791">
    <property type="term" value="F:phosphatase activity"/>
    <property type="evidence" value="ECO:0007669"/>
    <property type="project" value="TreeGrafter"/>
</dbReference>
<dbReference type="InterPro" id="IPR013078">
    <property type="entry name" value="His_Pase_superF_clade-1"/>
</dbReference>
<reference evidence="2 3" key="1">
    <citation type="journal article" date="2015" name="Genome Announc.">
        <title>Draft Genome Sequence of a Heterotrophic Facultative Anaerobic Thermophilic Bacterium, Ardenticatena maritima Strain 110ST.</title>
        <authorList>
            <person name="Kawaichi S."/>
            <person name="Yoshida T."/>
            <person name="Sako Y."/>
            <person name="Nakamura R."/>
        </authorList>
    </citation>
    <scope>NUCLEOTIDE SEQUENCE [LARGE SCALE GENOMIC DNA]</scope>
    <source>
        <strain evidence="2 3">110S</strain>
    </source>
</reference>
<dbReference type="AlphaFoldDB" id="A0A0M8K7R6"/>
<dbReference type="GO" id="GO:0004619">
    <property type="term" value="F:phosphoglycerate mutase activity"/>
    <property type="evidence" value="ECO:0007669"/>
    <property type="project" value="UniProtKB-EC"/>
</dbReference>